<name>A0AAD9APN4_9PEZI</name>
<protein>
    <submittedName>
        <fullName evidence="1">Uncharacterized protein</fullName>
    </submittedName>
</protein>
<dbReference type="EMBL" id="JAQOWY010000095">
    <property type="protein sequence ID" value="KAK1851472.1"/>
    <property type="molecule type" value="Genomic_DNA"/>
</dbReference>
<dbReference type="AlphaFoldDB" id="A0AAD9APN4"/>
<evidence type="ECO:0000313" key="1">
    <source>
        <dbReference type="EMBL" id="KAK1851472.1"/>
    </source>
</evidence>
<comment type="caution">
    <text evidence="1">The sequence shown here is derived from an EMBL/GenBank/DDBJ whole genome shotgun (WGS) entry which is preliminary data.</text>
</comment>
<organism evidence="1 2">
    <name type="scientific">Colletotrichum chrysophilum</name>
    <dbReference type="NCBI Taxonomy" id="1836956"/>
    <lineage>
        <taxon>Eukaryota</taxon>
        <taxon>Fungi</taxon>
        <taxon>Dikarya</taxon>
        <taxon>Ascomycota</taxon>
        <taxon>Pezizomycotina</taxon>
        <taxon>Sordariomycetes</taxon>
        <taxon>Hypocreomycetidae</taxon>
        <taxon>Glomerellales</taxon>
        <taxon>Glomerellaceae</taxon>
        <taxon>Colletotrichum</taxon>
        <taxon>Colletotrichum gloeosporioides species complex</taxon>
    </lineage>
</organism>
<gene>
    <name evidence="1" type="ORF">CCHR01_05855</name>
</gene>
<dbReference type="Proteomes" id="UP001243330">
    <property type="component" value="Unassembled WGS sequence"/>
</dbReference>
<reference evidence="1" key="1">
    <citation type="submission" date="2023-01" db="EMBL/GenBank/DDBJ databases">
        <title>Colletotrichum chrysophilum M932 genome sequence.</title>
        <authorList>
            <person name="Baroncelli R."/>
        </authorList>
    </citation>
    <scope>NUCLEOTIDE SEQUENCE</scope>
    <source>
        <strain evidence="1">M932</strain>
    </source>
</reference>
<sequence>MGAKAASIRDGSLAKDALSYHEDLEEQGYKGDTSSSERRGNNFEIVTRQDPIPLNEWVCGRLTGGGGPVILRQLVDAFKYQFGTQTLVLQKSTCYSSTCCGSFFTVCNEGGSRISVNGDSLYLVSILRLTQIPEMEACACICRYIRNLATTLGVGPQGAI</sequence>
<accession>A0AAD9APN4</accession>
<keyword evidence="2" id="KW-1185">Reference proteome</keyword>
<proteinExistence type="predicted"/>
<evidence type="ECO:0000313" key="2">
    <source>
        <dbReference type="Proteomes" id="UP001243330"/>
    </source>
</evidence>